<sequence>MVHIEPGIYEHFKGPRYRVIGLCRHSETEEPLVAYQCLYGDYSLWVRPLDNFLETVEVDGEQVPRFERVQALSEADWLSLSEASLSSSGSNSEL</sequence>
<evidence type="ECO:0000259" key="1">
    <source>
        <dbReference type="Pfam" id="PF07866"/>
    </source>
</evidence>
<organism evidence="2 3">
    <name type="scientific">Saccharospirillum salsuginis</name>
    <dbReference type="NCBI Taxonomy" id="418750"/>
    <lineage>
        <taxon>Bacteria</taxon>
        <taxon>Pseudomonadati</taxon>
        <taxon>Pseudomonadota</taxon>
        <taxon>Gammaproteobacteria</taxon>
        <taxon>Oceanospirillales</taxon>
        <taxon>Saccharospirillaceae</taxon>
        <taxon>Saccharospirillum</taxon>
    </lineage>
</organism>
<dbReference type="Pfam" id="PF07866">
    <property type="entry name" value="DUF1653"/>
    <property type="match status" value="1"/>
</dbReference>
<dbReference type="EMBL" id="BMXR01000004">
    <property type="protein sequence ID" value="GGX53458.1"/>
    <property type="molecule type" value="Genomic_DNA"/>
</dbReference>
<dbReference type="InterPro" id="IPR023387">
    <property type="entry name" value="DUF1653-like_dom"/>
</dbReference>
<comment type="caution">
    <text evidence="2">The sequence shown here is derived from an EMBL/GenBank/DDBJ whole genome shotgun (WGS) entry which is preliminary data.</text>
</comment>
<dbReference type="RefSeq" id="WP_189608500.1">
    <property type="nucleotide sequence ID" value="NZ_BMXR01000004.1"/>
</dbReference>
<reference evidence="2" key="1">
    <citation type="journal article" date="2014" name="Int. J. Syst. Evol. Microbiol.">
        <title>Complete genome sequence of Corynebacterium casei LMG S-19264T (=DSM 44701T), isolated from a smear-ripened cheese.</title>
        <authorList>
            <consortium name="US DOE Joint Genome Institute (JGI-PGF)"/>
            <person name="Walter F."/>
            <person name="Albersmeier A."/>
            <person name="Kalinowski J."/>
            <person name="Ruckert C."/>
        </authorList>
    </citation>
    <scope>NUCLEOTIDE SEQUENCE</scope>
    <source>
        <strain evidence="2">KCTC 22169</strain>
    </source>
</reference>
<dbReference type="AlphaFoldDB" id="A0A918KA11"/>
<dbReference type="Proteomes" id="UP000626148">
    <property type="component" value="Unassembled WGS sequence"/>
</dbReference>
<proteinExistence type="predicted"/>
<name>A0A918KA11_9GAMM</name>
<dbReference type="Gene3D" id="2.30.30.320">
    <property type="entry name" value="DUF1653-like domain"/>
    <property type="match status" value="1"/>
</dbReference>
<evidence type="ECO:0000313" key="2">
    <source>
        <dbReference type="EMBL" id="GGX53458.1"/>
    </source>
</evidence>
<gene>
    <name evidence="2" type="ORF">GCM10007392_21210</name>
</gene>
<protein>
    <recommendedName>
        <fullName evidence="1">DUF1653 domain-containing protein</fullName>
    </recommendedName>
</protein>
<dbReference type="InterPro" id="IPR037135">
    <property type="entry name" value="DUF1653-like_dom_sf"/>
</dbReference>
<reference evidence="2" key="2">
    <citation type="submission" date="2020-09" db="EMBL/GenBank/DDBJ databases">
        <authorList>
            <person name="Sun Q."/>
            <person name="Kim S."/>
        </authorList>
    </citation>
    <scope>NUCLEOTIDE SEQUENCE</scope>
    <source>
        <strain evidence="2">KCTC 22169</strain>
    </source>
</reference>
<feature type="domain" description="DUF1653" evidence="1">
    <location>
        <begin position="7"/>
        <end position="67"/>
    </location>
</feature>
<accession>A0A918KA11</accession>
<keyword evidence="3" id="KW-1185">Reference proteome</keyword>
<evidence type="ECO:0000313" key="3">
    <source>
        <dbReference type="Proteomes" id="UP000626148"/>
    </source>
</evidence>